<sequence length="50" mass="5713">MNTKTKRAPSDSFYDNSVFTVTAILMNNMNEVKNNDGDTKTVFRSVIKRI</sequence>
<comment type="caution">
    <text evidence="1">The sequence shown here is derived from an EMBL/GenBank/DDBJ whole genome shotgun (WGS) entry which is preliminary data.</text>
</comment>
<protein>
    <submittedName>
        <fullName evidence="1">Uncharacterized protein</fullName>
    </submittedName>
</protein>
<accession>A0A4Q9LN80</accession>
<dbReference type="VEuPathDB" id="MicrosporidiaDB:CWI39_0126p0070"/>
<dbReference type="VEuPathDB" id="MicrosporidiaDB:CWI36_2284p0010"/>
<dbReference type="EMBL" id="PIXR01000126">
    <property type="protein sequence ID" value="TBU08931.1"/>
    <property type="molecule type" value="Genomic_DNA"/>
</dbReference>
<gene>
    <name evidence="1" type="ORF">CWI39_0126p0070</name>
</gene>
<name>A0A4Q9LN80_9MICR</name>
<proteinExistence type="predicted"/>
<evidence type="ECO:0000313" key="2">
    <source>
        <dbReference type="Proteomes" id="UP000293045"/>
    </source>
</evidence>
<organism evidence="1 2">
    <name type="scientific">Hamiltosporidium magnivora</name>
    <dbReference type="NCBI Taxonomy" id="148818"/>
    <lineage>
        <taxon>Eukaryota</taxon>
        <taxon>Fungi</taxon>
        <taxon>Fungi incertae sedis</taxon>
        <taxon>Microsporidia</taxon>
        <taxon>Dubosqiidae</taxon>
        <taxon>Hamiltosporidium</taxon>
    </lineage>
</organism>
<evidence type="ECO:0000313" key="1">
    <source>
        <dbReference type="EMBL" id="TBU08931.1"/>
    </source>
</evidence>
<dbReference type="AlphaFoldDB" id="A0A4Q9LN80"/>
<reference evidence="1 2" key="1">
    <citation type="submission" date="2017-12" db="EMBL/GenBank/DDBJ databases">
        <authorList>
            <person name="Pombert J.-F."/>
            <person name="Haag K.L."/>
            <person name="Ebert D."/>
        </authorList>
    </citation>
    <scope>NUCLEOTIDE SEQUENCE [LARGE SCALE GENOMIC DNA]</scope>
    <source>
        <strain evidence="1">IL-BN-2</strain>
    </source>
</reference>
<dbReference type="Proteomes" id="UP000293045">
    <property type="component" value="Unassembled WGS sequence"/>
</dbReference>